<organism evidence="1 2">
    <name type="scientific">Pedosphaera parvula (strain Ellin514)</name>
    <dbReference type="NCBI Taxonomy" id="320771"/>
    <lineage>
        <taxon>Bacteria</taxon>
        <taxon>Pseudomonadati</taxon>
        <taxon>Verrucomicrobiota</taxon>
        <taxon>Pedosphaerae</taxon>
        <taxon>Pedosphaerales</taxon>
        <taxon>Pedosphaeraceae</taxon>
        <taxon>Pedosphaera</taxon>
    </lineage>
</organism>
<protein>
    <submittedName>
        <fullName evidence="1">Uncharacterized protein</fullName>
    </submittedName>
</protein>
<name>B9XLP7_PEDPL</name>
<accession>B9XLP7</accession>
<comment type="caution">
    <text evidence="1">The sequence shown here is derived from an EMBL/GenBank/DDBJ whole genome shotgun (WGS) entry which is preliminary data.</text>
</comment>
<dbReference type="EMBL" id="ABOX02000030">
    <property type="protein sequence ID" value="EEF59295.1"/>
    <property type="molecule type" value="Genomic_DNA"/>
</dbReference>
<proteinExistence type="predicted"/>
<gene>
    <name evidence="1" type="ORF">Cflav_PD2146</name>
</gene>
<sequence length="64" mass="7092">MEGAAVGDFGCGQKHRRPEGFRAKGCLAALLLSRRSTRDILLRRALPYSLLRENSTLQNFKTGS</sequence>
<evidence type="ECO:0000313" key="2">
    <source>
        <dbReference type="Proteomes" id="UP000003688"/>
    </source>
</evidence>
<keyword evidence="2" id="KW-1185">Reference proteome</keyword>
<reference evidence="1 2" key="1">
    <citation type="journal article" date="2011" name="J. Bacteriol.">
        <title>Genome sequence of 'Pedosphaera parvula' Ellin514, an aerobic Verrucomicrobial isolate from pasture soil.</title>
        <authorList>
            <person name="Kant R."/>
            <person name="van Passel M.W."/>
            <person name="Sangwan P."/>
            <person name="Palva A."/>
            <person name="Lucas S."/>
            <person name="Copeland A."/>
            <person name="Lapidus A."/>
            <person name="Glavina Del Rio T."/>
            <person name="Dalin E."/>
            <person name="Tice H."/>
            <person name="Bruce D."/>
            <person name="Goodwin L."/>
            <person name="Pitluck S."/>
            <person name="Chertkov O."/>
            <person name="Larimer F.W."/>
            <person name="Land M.L."/>
            <person name="Hauser L."/>
            <person name="Brettin T.S."/>
            <person name="Detter J.C."/>
            <person name="Han S."/>
            <person name="de Vos W.M."/>
            <person name="Janssen P.H."/>
            <person name="Smidt H."/>
        </authorList>
    </citation>
    <scope>NUCLEOTIDE SEQUENCE [LARGE SCALE GENOMIC DNA]</scope>
    <source>
        <strain evidence="1 2">Ellin514</strain>
    </source>
</reference>
<evidence type="ECO:0000313" key="1">
    <source>
        <dbReference type="EMBL" id="EEF59295.1"/>
    </source>
</evidence>
<dbReference type="STRING" id="320771.Cflav_PD2146"/>
<dbReference type="Proteomes" id="UP000003688">
    <property type="component" value="Unassembled WGS sequence"/>
</dbReference>
<dbReference type="AlphaFoldDB" id="B9XLP7"/>